<protein>
    <submittedName>
        <fullName evidence="2">Uncharacterized protein</fullName>
    </submittedName>
</protein>
<proteinExistence type="predicted"/>
<dbReference type="RefSeq" id="WP_147296988.1">
    <property type="nucleotide sequence ID" value="NZ_JAVDQS010000002.1"/>
</dbReference>
<name>A0ABU1LBJ2_9FLAO</name>
<evidence type="ECO:0000256" key="1">
    <source>
        <dbReference type="SAM" id="Phobius"/>
    </source>
</evidence>
<dbReference type="Proteomes" id="UP001184853">
    <property type="component" value="Unassembled WGS sequence"/>
</dbReference>
<feature type="transmembrane region" description="Helical" evidence="1">
    <location>
        <begin position="29"/>
        <end position="46"/>
    </location>
</feature>
<evidence type="ECO:0000313" key="2">
    <source>
        <dbReference type="EMBL" id="MDR6404064.1"/>
    </source>
</evidence>
<keyword evidence="1" id="KW-0472">Membrane</keyword>
<accession>A0ABU1LBJ2</accession>
<gene>
    <name evidence="2" type="ORF">J2781_000979</name>
</gene>
<sequence length="147" mass="16863">MSGKEVYRPLTQTTAVHHLEKGNFYPTEVLLQSFMPILILLSVVFMRKRYNGSDGTPVWPNMTKLSNKGAYAFLNYNTLKDGDTVYFGYHQSDTRWDSYLQRINVDGSIPWGINGADFSTTNNYEEMYTYLAMQRGSNTIKSLVYGK</sequence>
<dbReference type="EMBL" id="JAVDQS010000002">
    <property type="protein sequence ID" value="MDR6404064.1"/>
    <property type="molecule type" value="Genomic_DNA"/>
</dbReference>
<keyword evidence="1" id="KW-0812">Transmembrane</keyword>
<keyword evidence="3" id="KW-1185">Reference proteome</keyword>
<comment type="caution">
    <text evidence="2">The sequence shown here is derived from an EMBL/GenBank/DDBJ whole genome shotgun (WGS) entry which is preliminary data.</text>
</comment>
<evidence type="ECO:0000313" key="3">
    <source>
        <dbReference type="Proteomes" id="UP001184853"/>
    </source>
</evidence>
<organism evidence="2 3">
    <name type="scientific">Chryseobacterium geocarposphaerae</name>
    <dbReference type="NCBI Taxonomy" id="1416776"/>
    <lineage>
        <taxon>Bacteria</taxon>
        <taxon>Pseudomonadati</taxon>
        <taxon>Bacteroidota</taxon>
        <taxon>Flavobacteriia</taxon>
        <taxon>Flavobacteriales</taxon>
        <taxon>Weeksellaceae</taxon>
        <taxon>Chryseobacterium group</taxon>
        <taxon>Chryseobacterium</taxon>
    </lineage>
</organism>
<keyword evidence="1" id="KW-1133">Transmembrane helix</keyword>
<reference evidence="2 3" key="1">
    <citation type="submission" date="2023-07" db="EMBL/GenBank/DDBJ databases">
        <title>Sorghum-associated microbial communities from plants grown in Nebraska, USA.</title>
        <authorList>
            <person name="Schachtman D."/>
        </authorList>
    </citation>
    <scope>NUCLEOTIDE SEQUENCE [LARGE SCALE GENOMIC DNA]</scope>
    <source>
        <strain evidence="2 3">DS1709</strain>
    </source>
</reference>